<dbReference type="CDD" id="cd00207">
    <property type="entry name" value="fer2"/>
    <property type="match status" value="1"/>
</dbReference>
<evidence type="ECO:0000256" key="2">
    <source>
        <dbReference type="ARBA" id="ARBA00023223"/>
    </source>
</evidence>
<organism evidence="6 7">
    <name type="scientific">Bradyrhizobium canariense</name>
    <dbReference type="NCBI Taxonomy" id="255045"/>
    <lineage>
        <taxon>Bacteria</taxon>
        <taxon>Pseudomonadati</taxon>
        <taxon>Pseudomonadota</taxon>
        <taxon>Alphaproteobacteria</taxon>
        <taxon>Hyphomicrobiales</taxon>
        <taxon>Nitrobacteraceae</taxon>
        <taxon>Bradyrhizobium</taxon>
    </lineage>
</organism>
<dbReference type="InterPro" id="IPR039261">
    <property type="entry name" value="FNR_nucleotide-bd"/>
</dbReference>
<keyword evidence="2" id="KW-0455">Luminescence</keyword>
<dbReference type="CDD" id="cd06189">
    <property type="entry name" value="flavin_oxioreductase"/>
    <property type="match status" value="1"/>
</dbReference>
<dbReference type="InterPro" id="IPR001433">
    <property type="entry name" value="OxRdtase_FAD/NAD-bd"/>
</dbReference>
<dbReference type="InterPro" id="IPR001041">
    <property type="entry name" value="2Fe-2S_ferredoxin-type"/>
</dbReference>
<evidence type="ECO:0000259" key="4">
    <source>
        <dbReference type="PROSITE" id="PS51085"/>
    </source>
</evidence>
<dbReference type="PANTHER" id="PTHR47354">
    <property type="entry name" value="NADH OXIDOREDUCTASE HCR"/>
    <property type="match status" value="1"/>
</dbReference>
<dbReference type="InterPro" id="IPR008333">
    <property type="entry name" value="Cbr1-like_FAD-bd_dom"/>
</dbReference>
<dbReference type="GO" id="GO:0008218">
    <property type="term" value="P:bioluminescence"/>
    <property type="evidence" value="ECO:0007669"/>
    <property type="project" value="UniProtKB-KW"/>
</dbReference>
<dbReference type="SUPFAM" id="SSF63380">
    <property type="entry name" value="Riboflavin synthase domain-like"/>
    <property type="match status" value="1"/>
</dbReference>
<dbReference type="PANTHER" id="PTHR47354:SF7">
    <property type="entry name" value="NAD(P)H-FLAVIN REDUCTASE"/>
    <property type="match status" value="1"/>
</dbReference>
<dbReference type="Proteomes" id="UP000243904">
    <property type="component" value="Chromosome I"/>
</dbReference>
<dbReference type="Pfam" id="PF00111">
    <property type="entry name" value="Fer2"/>
    <property type="match status" value="1"/>
</dbReference>
<keyword evidence="7" id="KW-1185">Reference proteome</keyword>
<dbReference type="InterPro" id="IPR012675">
    <property type="entry name" value="Beta-grasp_dom_sf"/>
</dbReference>
<dbReference type="EMBL" id="LT629750">
    <property type="protein sequence ID" value="SDT59277.1"/>
    <property type="molecule type" value="Genomic_DNA"/>
</dbReference>
<dbReference type="InterPro" id="IPR017927">
    <property type="entry name" value="FAD-bd_FR_type"/>
</dbReference>
<evidence type="ECO:0000256" key="1">
    <source>
        <dbReference type="ARBA" id="ARBA00023002"/>
    </source>
</evidence>
<accession>A0A1H2BMH9</accession>
<dbReference type="PROSITE" id="PS51085">
    <property type="entry name" value="2FE2S_FER_2"/>
    <property type="match status" value="1"/>
</dbReference>
<comment type="similarity">
    <text evidence="3">Belongs to the Fre/LuxG FAD/NAD(P) flavoprotein oxidoreductase family.</text>
</comment>
<protein>
    <submittedName>
        <fullName evidence="6">CDP-4-dehydro-6-deoxyglucose reductase/3-phenylpropionate/trans-cinnamate dioxygenase ferredoxin reductase subunit</fullName>
    </submittedName>
</protein>
<dbReference type="InterPro" id="IPR036010">
    <property type="entry name" value="2Fe-2S_ferredoxin-like_sf"/>
</dbReference>
<dbReference type="GO" id="GO:0051537">
    <property type="term" value="F:2 iron, 2 sulfur cluster binding"/>
    <property type="evidence" value="ECO:0007669"/>
    <property type="project" value="InterPro"/>
</dbReference>
<evidence type="ECO:0000313" key="7">
    <source>
        <dbReference type="Proteomes" id="UP000243904"/>
    </source>
</evidence>
<gene>
    <name evidence="6" type="ORF">SAMN05444158_7329</name>
</gene>
<dbReference type="AlphaFoldDB" id="A0A1H2BMH9"/>
<name>A0A1H2BMH9_9BRAD</name>
<sequence length="351" mass="38571">MTFQIAVDQSDIAFACEAGETVLDAAERAGYSLPYSCRKGICSTCEAELCRGNVVSGAMQMHGPASGVLLCRATPQSDILIHPKRIDRHDPTARKKITASVYRVSRPAEDVFTLMLRFPAGIRARFKAGQYLRVAMPDGDTRNFSMANAPRESDGVQLHIRRIPGGQFSEGVLARLQKGDKLQVEIPYGEFYLRTGSEKPMVCLATGTGFAPIKSIIEDLIARGNTRRVCLYWGGRRQQDLYLSSLAEKWQVRVAWLQFTPVLSEPEAGWHGATGLVHEAVLRDIPDLSGWQVYACGNPLMIRNAQRDFEKCAGLPDGQFFADPFVSSGNPVLVQSEAGAMNETIKKMNAG</sequence>
<dbReference type="GO" id="GO:0051213">
    <property type="term" value="F:dioxygenase activity"/>
    <property type="evidence" value="ECO:0007669"/>
    <property type="project" value="UniProtKB-KW"/>
</dbReference>
<dbReference type="Pfam" id="PF00175">
    <property type="entry name" value="NAD_binding_1"/>
    <property type="match status" value="1"/>
</dbReference>
<dbReference type="Pfam" id="PF00970">
    <property type="entry name" value="FAD_binding_6"/>
    <property type="match status" value="1"/>
</dbReference>
<evidence type="ECO:0000259" key="5">
    <source>
        <dbReference type="PROSITE" id="PS51384"/>
    </source>
</evidence>
<dbReference type="SUPFAM" id="SSF52343">
    <property type="entry name" value="Ferredoxin reductase-like, C-terminal NADP-linked domain"/>
    <property type="match status" value="1"/>
</dbReference>
<keyword evidence="1" id="KW-0560">Oxidoreductase</keyword>
<dbReference type="Gene3D" id="3.40.50.80">
    <property type="entry name" value="Nucleotide-binding domain of ferredoxin-NADP reductase (FNR) module"/>
    <property type="match status" value="1"/>
</dbReference>
<dbReference type="SUPFAM" id="SSF54292">
    <property type="entry name" value="2Fe-2S ferredoxin-like"/>
    <property type="match status" value="1"/>
</dbReference>
<dbReference type="InterPro" id="IPR050415">
    <property type="entry name" value="MRET"/>
</dbReference>
<dbReference type="Gene3D" id="3.10.20.30">
    <property type="match status" value="1"/>
</dbReference>
<dbReference type="Gene3D" id="2.40.30.10">
    <property type="entry name" value="Translation factors"/>
    <property type="match status" value="1"/>
</dbReference>
<keyword evidence="6" id="KW-0223">Dioxygenase</keyword>
<dbReference type="PROSITE" id="PS51384">
    <property type="entry name" value="FAD_FR"/>
    <property type="match status" value="1"/>
</dbReference>
<feature type="domain" description="2Fe-2S ferredoxin-type" evidence="4">
    <location>
        <begin position="1"/>
        <end position="87"/>
    </location>
</feature>
<dbReference type="PRINTS" id="PR00410">
    <property type="entry name" value="PHEHYDRXLASE"/>
</dbReference>
<dbReference type="PROSITE" id="PS00197">
    <property type="entry name" value="2FE2S_FER_1"/>
    <property type="match status" value="1"/>
</dbReference>
<proteinExistence type="inferred from homology"/>
<evidence type="ECO:0000313" key="6">
    <source>
        <dbReference type="EMBL" id="SDT59277.1"/>
    </source>
</evidence>
<dbReference type="RefSeq" id="WP_146690772.1">
    <property type="nucleotide sequence ID" value="NZ_LT629750.1"/>
</dbReference>
<feature type="domain" description="FAD-binding FR-type" evidence="5">
    <location>
        <begin position="94"/>
        <end position="194"/>
    </location>
</feature>
<reference evidence="7" key="1">
    <citation type="submission" date="2016-10" db="EMBL/GenBank/DDBJ databases">
        <authorList>
            <person name="Varghese N."/>
            <person name="Submissions S."/>
        </authorList>
    </citation>
    <scope>NUCLEOTIDE SEQUENCE [LARGE SCALE GENOMIC DNA]</scope>
    <source>
        <strain evidence="7">GAS369</strain>
    </source>
</reference>
<dbReference type="InterPro" id="IPR006058">
    <property type="entry name" value="2Fe2S_fd_BS"/>
</dbReference>
<evidence type="ECO:0000256" key="3">
    <source>
        <dbReference type="ARBA" id="ARBA00038177"/>
    </source>
</evidence>
<dbReference type="InterPro" id="IPR017938">
    <property type="entry name" value="Riboflavin_synthase-like_b-brl"/>
</dbReference>